<dbReference type="InterPro" id="IPR050204">
    <property type="entry name" value="AraC_XylS_family_regulators"/>
</dbReference>
<protein>
    <recommendedName>
        <fullName evidence="4">HTH araC/xylS-type domain-containing protein</fullName>
    </recommendedName>
</protein>
<dbReference type="PANTHER" id="PTHR46796">
    <property type="entry name" value="HTH-TYPE TRANSCRIPTIONAL ACTIVATOR RHAS-RELATED"/>
    <property type="match status" value="1"/>
</dbReference>
<name>A0A344L2R8_9PSEU</name>
<evidence type="ECO:0000256" key="1">
    <source>
        <dbReference type="ARBA" id="ARBA00023015"/>
    </source>
</evidence>
<dbReference type="GO" id="GO:0043565">
    <property type="term" value="F:sequence-specific DNA binding"/>
    <property type="evidence" value="ECO:0007669"/>
    <property type="project" value="InterPro"/>
</dbReference>
<accession>A0A344L2R8</accession>
<evidence type="ECO:0000313" key="5">
    <source>
        <dbReference type="EMBL" id="AXB42342.1"/>
    </source>
</evidence>
<keyword evidence="1" id="KW-0805">Transcription regulation</keyword>
<proteinExistence type="predicted"/>
<dbReference type="SMART" id="SM00342">
    <property type="entry name" value="HTH_ARAC"/>
    <property type="match status" value="1"/>
</dbReference>
<dbReference type="Proteomes" id="UP000250434">
    <property type="component" value="Chromosome"/>
</dbReference>
<dbReference type="InterPro" id="IPR046532">
    <property type="entry name" value="DUF6597"/>
</dbReference>
<dbReference type="Gene3D" id="1.10.10.60">
    <property type="entry name" value="Homeodomain-like"/>
    <property type="match status" value="1"/>
</dbReference>
<keyword evidence="3" id="KW-0804">Transcription</keyword>
<dbReference type="OrthoDB" id="2559672at2"/>
<dbReference type="InterPro" id="IPR018060">
    <property type="entry name" value="HTH_AraC"/>
</dbReference>
<dbReference type="PANTHER" id="PTHR46796:SF15">
    <property type="entry name" value="BLL1074 PROTEIN"/>
    <property type="match status" value="1"/>
</dbReference>
<dbReference type="Pfam" id="PF12833">
    <property type="entry name" value="HTH_18"/>
    <property type="match status" value="1"/>
</dbReference>
<keyword evidence="6" id="KW-1185">Reference proteome</keyword>
<organism evidence="5 6">
    <name type="scientific">Amycolatopsis albispora</name>
    <dbReference type="NCBI Taxonomy" id="1804986"/>
    <lineage>
        <taxon>Bacteria</taxon>
        <taxon>Bacillati</taxon>
        <taxon>Actinomycetota</taxon>
        <taxon>Actinomycetes</taxon>
        <taxon>Pseudonocardiales</taxon>
        <taxon>Pseudonocardiaceae</taxon>
        <taxon>Amycolatopsis</taxon>
    </lineage>
</organism>
<evidence type="ECO:0000256" key="2">
    <source>
        <dbReference type="ARBA" id="ARBA00023125"/>
    </source>
</evidence>
<dbReference type="PROSITE" id="PS01124">
    <property type="entry name" value="HTH_ARAC_FAMILY_2"/>
    <property type="match status" value="1"/>
</dbReference>
<keyword evidence="2" id="KW-0238">DNA-binding</keyword>
<evidence type="ECO:0000259" key="4">
    <source>
        <dbReference type="PROSITE" id="PS01124"/>
    </source>
</evidence>
<reference evidence="5 6" key="1">
    <citation type="submission" date="2016-04" db="EMBL/GenBank/DDBJ databases">
        <title>Complete genome sequence and analysis of deep-sea sediment isolate, Amycolatopsis sp. WP1.</title>
        <authorList>
            <person name="Wang H."/>
            <person name="Chen S."/>
            <person name="Wu Q."/>
        </authorList>
    </citation>
    <scope>NUCLEOTIDE SEQUENCE [LARGE SCALE GENOMIC DNA]</scope>
    <source>
        <strain evidence="5 6">WP1</strain>
    </source>
</reference>
<evidence type="ECO:0000313" key="6">
    <source>
        <dbReference type="Proteomes" id="UP000250434"/>
    </source>
</evidence>
<feature type="domain" description="HTH araC/xylS-type" evidence="4">
    <location>
        <begin position="137"/>
        <end position="239"/>
    </location>
</feature>
<sequence>MGVPLCSSAAVRGRLSVYREFAPRPELAGVVRCTWEGVPGWSRMLRVLPDGCVDLAWNGERLFVTTGFGPLRVPLAADGRSVGLRLRCGVAGGLLGAAPVTDLVPAGALEAAVSPAEQRVVLERFVARRLRDGFRPDPALPAVVRELAIPGARVDLAADRLGLSERTLRRRLRAATGCGPKEVQRTLRFSGFVRRIGELATGRASLSTVAAELGYADQSHLGHECARLSGSSPARLVAGYARHAGVAGIHQTTLS</sequence>
<evidence type="ECO:0000256" key="3">
    <source>
        <dbReference type="ARBA" id="ARBA00023163"/>
    </source>
</evidence>
<dbReference type="GO" id="GO:0003700">
    <property type="term" value="F:DNA-binding transcription factor activity"/>
    <property type="evidence" value="ECO:0007669"/>
    <property type="project" value="InterPro"/>
</dbReference>
<dbReference type="RefSeq" id="WP_113691616.1">
    <property type="nucleotide sequence ID" value="NZ_CP015163.1"/>
</dbReference>
<dbReference type="Pfam" id="PF20240">
    <property type="entry name" value="DUF6597"/>
    <property type="match status" value="1"/>
</dbReference>
<gene>
    <name evidence="5" type="ORF">A4R43_07220</name>
</gene>
<dbReference type="AlphaFoldDB" id="A0A344L2R8"/>
<dbReference type="EMBL" id="CP015163">
    <property type="protein sequence ID" value="AXB42342.1"/>
    <property type="molecule type" value="Genomic_DNA"/>
</dbReference>
<dbReference type="KEGG" id="aab:A4R43_07220"/>